<evidence type="ECO:0000313" key="2">
    <source>
        <dbReference type="Proteomes" id="UP001230328"/>
    </source>
</evidence>
<sequence>MKHPADFLPSVLPVSPHHADVAGLLGDPATDHRAFDGYVPAPSAARTGPWTPRPVHGRVLVAAAVRPGEK</sequence>
<protein>
    <submittedName>
        <fullName evidence="1">Uncharacterized protein</fullName>
    </submittedName>
</protein>
<organism evidence="1 2">
    <name type="scientific">Streptomyces umbrinus</name>
    <dbReference type="NCBI Taxonomy" id="67370"/>
    <lineage>
        <taxon>Bacteria</taxon>
        <taxon>Bacillati</taxon>
        <taxon>Actinomycetota</taxon>
        <taxon>Actinomycetes</taxon>
        <taxon>Kitasatosporales</taxon>
        <taxon>Streptomycetaceae</taxon>
        <taxon>Streptomyces</taxon>
        <taxon>Streptomyces phaeochromogenes group</taxon>
    </lineage>
</organism>
<dbReference type="Proteomes" id="UP001230328">
    <property type="component" value="Unassembled WGS sequence"/>
</dbReference>
<comment type="caution">
    <text evidence="1">The sequence shown here is derived from an EMBL/GenBank/DDBJ whole genome shotgun (WGS) entry which is preliminary data.</text>
</comment>
<dbReference type="EMBL" id="JAUSZI010000003">
    <property type="protein sequence ID" value="MDQ1033556.1"/>
    <property type="molecule type" value="Genomic_DNA"/>
</dbReference>
<dbReference type="RefSeq" id="WP_307532298.1">
    <property type="nucleotide sequence ID" value="NZ_JAUSZI010000003.1"/>
</dbReference>
<keyword evidence="2" id="KW-1185">Reference proteome</keyword>
<evidence type="ECO:0000313" key="1">
    <source>
        <dbReference type="EMBL" id="MDQ1033556.1"/>
    </source>
</evidence>
<accession>A0ABU0TCK4</accession>
<proteinExistence type="predicted"/>
<gene>
    <name evidence="1" type="ORF">QF035_011225</name>
</gene>
<reference evidence="1 2" key="1">
    <citation type="submission" date="2023-07" db="EMBL/GenBank/DDBJ databases">
        <title>Comparative genomics of wheat-associated soil bacteria to identify genetic determinants of phenazine resistance.</title>
        <authorList>
            <person name="Mouncey N."/>
        </authorList>
    </citation>
    <scope>NUCLEOTIDE SEQUENCE [LARGE SCALE GENOMIC DNA]</scope>
    <source>
        <strain evidence="1 2">V2I4</strain>
    </source>
</reference>
<name>A0ABU0TCK4_9ACTN</name>